<sequence>MSNLPDYYNILEIHPTSTQSEIKDAYKKQALLHHPDRLKDSVSSEERAEATRKFQVIADAYYILGDPARRKTYDQSRKRHTPAMDESSPHVDAQGVFGDVFEELLKPEVERPGHLWRILGTGAGAVLGFIIGNVGGAAVVRCIRMGYGD</sequence>
<comment type="caution">
    <text evidence="2">The sequence shown here is derived from an EMBL/GenBank/DDBJ whole genome shotgun (WGS) entry which is preliminary data.</text>
</comment>
<dbReference type="Proteomes" id="UP001209540">
    <property type="component" value="Unassembled WGS sequence"/>
</dbReference>
<feature type="domain" description="J" evidence="1">
    <location>
        <begin position="6"/>
        <end position="77"/>
    </location>
</feature>
<dbReference type="InterPro" id="IPR036869">
    <property type="entry name" value="J_dom_sf"/>
</dbReference>
<evidence type="ECO:0000313" key="2">
    <source>
        <dbReference type="EMBL" id="KAI9251430.1"/>
    </source>
</evidence>
<dbReference type="CDD" id="cd06257">
    <property type="entry name" value="DnaJ"/>
    <property type="match status" value="1"/>
</dbReference>
<dbReference type="PANTHER" id="PTHR24074">
    <property type="entry name" value="CO-CHAPERONE PROTEIN DJLA"/>
    <property type="match status" value="1"/>
</dbReference>
<protein>
    <submittedName>
        <fullName evidence="2">DnaJ domain-containing protein</fullName>
    </submittedName>
</protein>
<evidence type="ECO:0000259" key="1">
    <source>
        <dbReference type="PROSITE" id="PS50076"/>
    </source>
</evidence>
<reference evidence="2" key="2">
    <citation type="submission" date="2023-02" db="EMBL/GenBank/DDBJ databases">
        <authorList>
            <consortium name="DOE Joint Genome Institute"/>
            <person name="Mondo S.J."/>
            <person name="Chang Y."/>
            <person name="Wang Y."/>
            <person name="Ahrendt S."/>
            <person name="Andreopoulos W."/>
            <person name="Barry K."/>
            <person name="Beard J."/>
            <person name="Benny G.L."/>
            <person name="Blankenship S."/>
            <person name="Bonito G."/>
            <person name="Cuomo C."/>
            <person name="Desiro A."/>
            <person name="Gervers K.A."/>
            <person name="Hundley H."/>
            <person name="Kuo A."/>
            <person name="LaButti K."/>
            <person name="Lang B.F."/>
            <person name="Lipzen A."/>
            <person name="O'Donnell K."/>
            <person name="Pangilinan J."/>
            <person name="Reynolds N."/>
            <person name="Sandor L."/>
            <person name="Smith M.W."/>
            <person name="Tsang A."/>
            <person name="Grigoriev I.V."/>
            <person name="Stajich J.E."/>
            <person name="Spatafora J.W."/>
        </authorList>
    </citation>
    <scope>NUCLEOTIDE SEQUENCE</scope>
    <source>
        <strain evidence="2">RSA 2281</strain>
    </source>
</reference>
<dbReference type="AlphaFoldDB" id="A0AAD5K1V8"/>
<evidence type="ECO:0000313" key="3">
    <source>
        <dbReference type="Proteomes" id="UP001209540"/>
    </source>
</evidence>
<accession>A0AAD5K1V8</accession>
<dbReference type="InterPro" id="IPR001623">
    <property type="entry name" value="DnaJ_domain"/>
</dbReference>
<dbReference type="InterPro" id="IPR050817">
    <property type="entry name" value="DjlA_DnaK_co-chaperone"/>
</dbReference>
<dbReference type="Pfam" id="PF00226">
    <property type="entry name" value="DnaJ"/>
    <property type="match status" value="1"/>
</dbReference>
<organism evidence="2 3">
    <name type="scientific">Phascolomyces articulosus</name>
    <dbReference type="NCBI Taxonomy" id="60185"/>
    <lineage>
        <taxon>Eukaryota</taxon>
        <taxon>Fungi</taxon>
        <taxon>Fungi incertae sedis</taxon>
        <taxon>Mucoromycota</taxon>
        <taxon>Mucoromycotina</taxon>
        <taxon>Mucoromycetes</taxon>
        <taxon>Mucorales</taxon>
        <taxon>Lichtheimiaceae</taxon>
        <taxon>Phascolomyces</taxon>
    </lineage>
</organism>
<gene>
    <name evidence="2" type="ORF">BDA99DRAFT_444494</name>
</gene>
<dbReference type="Gene3D" id="1.10.287.110">
    <property type="entry name" value="DnaJ domain"/>
    <property type="match status" value="1"/>
</dbReference>
<dbReference type="SMART" id="SM00271">
    <property type="entry name" value="DnaJ"/>
    <property type="match status" value="1"/>
</dbReference>
<name>A0AAD5K1V8_9FUNG</name>
<proteinExistence type="predicted"/>
<dbReference type="PROSITE" id="PS50076">
    <property type="entry name" value="DNAJ_2"/>
    <property type="match status" value="1"/>
</dbReference>
<reference evidence="2" key="1">
    <citation type="journal article" date="2022" name="IScience">
        <title>Evolution of zygomycete secretomes and the origins of terrestrial fungal ecologies.</title>
        <authorList>
            <person name="Chang Y."/>
            <person name="Wang Y."/>
            <person name="Mondo S."/>
            <person name="Ahrendt S."/>
            <person name="Andreopoulos W."/>
            <person name="Barry K."/>
            <person name="Beard J."/>
            <person name="Benny G.L."/>
            <person name="Blankenship S."/>
            <person name="Bonito G."/>
            <person name="Cuomo C."/>
            <person name="Desiro A."/>
            <person name="Gervers K.A."/>
            <person name="Hundley H."/>
            <person name="Kuo A."/>
            <person name="LaButti K."/>
            <person name="Lang B.F."/>
            <person name="Lipzen A."/>
            <person name="O'Donnell K."/>
            <person name="Pangilinan J."/>
            <person name="Reynolds N."/>
            <person name="Sandor L."/>
            <person name="Smith M.E."/>
            <person name="Tsang A."/>
            <person name="Grigoriev I.V."/>
            <person name="Stajich J.E."/>
            <person name="Spatafora J.W."/>
        </authorList>
    </citation>
    <scope>NUCLEOTIDE SEQUENCE</scope>
    <source>
        <strain evidence="2">RSA 2281</strain>
    </source>
</reference>
<keyword evidence="3" id="KW-1185">Reference proteome</keyword>
<dbReference type="SUPFAM" id="SSF46565">
    <property type="entry name" value="Chaperone J-domain"/>
    <property type="match status" value="1"/>
</dbReference>
<dbReference type="EMBL" id="JAIXMP010000030">
    <property type="protein sequence ID" value="KAI9251430.1"/>
    <property type="molecule type" value="Genomic_DNA"/>
</dbReference>
<dbReference type="PRINTS" id="PR00625">
    <property type="entry name" value="JDOMAIN"/>
</dbReference>